<feature type="compositionally biased region" description="Polar residues" evidence="1">
    <location>
        <begin position="36"/>
        <end position="50"/>
    </location>
</feature>
<dbReference type="EMBL" id="AE003849">
    <property type="protein sequence ID" value="AAF83893.1"/>
    <property type="molecule type" value="Genomic_DNA"/>
</dbReference>
<organism evidence="2 3">
    <name type="scientific">Xylella fastidiosa (strain 9a5c)</name>
    <dbReference type="NCBI Taxonomy" id="160492"/>
    <lineage>
        <taxon>Bacteria</taxon>
        <taxon>Pseudomonadati</taxon>
        <taxon>Pseudomonadota</taxon>
        <taxon>Gammaproteobacteria</taxon>
        <taxon>Lysobacterales</taxon>
        <taxon>Lysobacteraceae</taxon>
        <taxon>Xylella</taxon>
    </lineage>
</organism>
<dbReference type="KEGG" id="xfa:XF_1083"/>
<dbReference type="PIR" id="H82726">
    <property type="entry name" value="H82726"/>
</dbReference>
<accession>Q9PEE5</accession>
<evidence type="ECO:0000256" key="1">
    <source>
        <dbReference type="SAM" id="MobiDB-lite"/>
    </source>
</evidence>
<protein>
    <submittedName>
        <fullName evidence="2">Uncharacterized protein</fullName>
    </submittedName>
</protein>
<feature type="region of interest" description="Disordered" evidence="1">
    <location>
        <begin position="35"/>
        <end position="58"/>
    </location>
</feature>
<evidence type="ECO:0000313" key="2">
    <source>
        <dbReference type="EMBL" id="AAF83893.1"/>
    </source>
</evidence>
<proteinExistence type="predicted"/>
<sequence length="58" mass="6562">MARGSTPLQRHDLNARDTGFIFLSALEPICSKDVTDQQLSKPNKDSQQNIELREITFS</sequence>
<dbReference type="STRING" id="160492.XF_1083"/>
<dbReference type="AlphaFoldDB" id="Q9PEE5"/>
<name>Q9PEE5_XYLFA</name>
<reference evidence="2 3" key="1">
    <citation type="journal article" date="2000" name="Nature">
        <title>The genome sequence of the plant pathogen Xylella fastidiosa.</title>
        <authorList>
            <person name="Simpson A.J."/>
            <person name="Reinach F.C."/>
            <person name="Arruda P."/>
            <person name="Abreu F.A."/>
            <person name="Acencio M."/>
            <person name="Alvarenga R."/>
            <person name="Alves L.M."/>
            <person name="Araya J.E."/>
            <person name="Baia G.S."/>
            <person name="Baptista C.S."/>
            <person name="Barros M.H."/>
            <person name="Bonaccorsi E.D."/>
            <person name="Bordin S."/>
            <person name="Bove J.M."/>
            <person name="Briones M.R."/>
            <person name="Bueno M.R."/>
            <person name="Camargo A.A."/>
            <person name="Camargo L.E."/>
            <person name="Carraro D.M."/>
            <person name="Carrer H."/>
            <person name="Colauto N.B."/>
            <person name="Colombo C."/>
            <person name="Costa F.F."/>
            <person name="Costa M.C."/>
            <person name="Costa-Neto C.M."/>
            <person name="Coutinho L.L."/>
            <person name="Cristofani M."/>
            <person name="Dias-Neto E."/>
            <person name="Docena C."/>
            <person name="El-Dorry H."/>
            <person name="Facincani A.P."/>
            <person name="Ferreira A.J."/>
            <person name="Ferreira V.C."/>
            <person name="Ferro J.A."/>
            <person name="Fraga J.S."/>
            <person name="Franca S.C."/>
            <person name="Franco M.C."/>
            <person name="Frohme M."/>
            <person name="Furlan L.R."/>
            <person name="Garnier M."/>
            <person name="Goldman G.H."/>
            <person name="Goldman M.H."/>
            <person name="Gomes S.L."/>
            <person name="Gruber A."/>
            <person name="Ho P.L."/>
            <person name="Hoheisel J.D."/>
            <person name="Junqueira M.L."/>
            <person name="Kemper E.L."/>
            <person name="Kitajima J.P."/>
            <person name="Krieger J.E."/>
            <person name="Kuramae E.E."/>
            <person name="Laigret F."/>
            <person name="Lambais M.R."/>
            <person name="Leite L.C."/>
            <person name="Lemos E.G."/>
            <person name="Lemos M.V."/>
            <person name="Lopes S.A."/>
            <person name="Lopes C.R."/>
            <person name="Machado J.A."/>
            <person name="Machado M.A."/>
            <person name="Madeira A.M."/>
            <person name="Madeira H.M."/>
            <person name="Marino C.L."/>
            <person name="Marques M.V."/>
            <person name="Martins E.A."/>
            <person name="Martins E.M."/>
            <person name="Matsukuma A.Y."/>
            <person name="Menck C.F."/>
            <person name="Miracca E.C."/>
            <person name="Miyaki C.Y."/>
            <person name="Monteriro-Vitorello C.B."/>
            <person name="Moon D.H."/>
            <person name="Nagai M.A."/>
            <person name="Nascimento A.L."/>
            <person name="Netto L.E."/>
            <person name="Nhani A.Jr."/>
            <person name="Nobrega F.G."/>
            <person name="Nunes L.R."/>
            <person name="Oliveira M.A."/>
            <person name="de Oliveira M.C."/>
            <person name="de Oliveira R.C."/>
            <person name="Palmieri D.A."/>
            <person name="Paris A."/>
            <person name="Peixoto B.R."/>
            <person name="Pereira G.A."/>
            <person name="Pereira H.A.Jr."/>
            <person name="Pesquero J.B."/>
            <person name="Quaggio R.B."/>
            <person name="Roberto P.G."/>
            <person name="Rodrigues V."/>
            <person name="de M Rosa A.J."/>
            <person name="de Rosa V.E.Jr."/>
            <person name="de Sa R.G."/>
            <person name="Santelli R.V."/>
            <person name="Sawasaki H.E."/>
            <person name="da Silva A.C."/>
            <person name="da Silva A.M."/>
            <person name="da Silva F.R."/>
            <person name="da Silva W.A.Jr."/>
            <person name="da Silveira J.F."/>
            <person name="Silvestri M.L."/>
            <person name="Siqueira W.J."/>
            <person name="de Souza A.A."/>
            <person name="de Souza A.P."/>
            <person name="Terenzi M.F."/>
            <person name="Truffi D."/>
            <person name="Tsai S.M."/>
            <person name="Tsuhako M.H."/>
            <person name="Vallada H."/>
            <person name="Van Sluys M.A."/>
            <person name="Verjovski-Almeida S."/>
            <person name="Vettore A.L."/>
            <person name="Zago M.A."/>
            <person name="Zatz M."/>
            <person name="Meidanis J."/>
            <person name="Setubal J.C."/>
        </authorList>
    </citation>
    <scope>NUCLEOTIDE SEQUENCE [LARGE SCALE GENOMIC DNA]</scope>
    <source>
        <strain evidence="2 3">9a5c</strain>
    </source>
</reference>
<dbReference type="Proteomes" id="UP000000812">
    <property type="component" value="Chromosome"/>
</dbReference>
<dbReference type="HOGENOM" id="CLU_2978316_0_0_6"/>
<evidence type="ECO:0000313" key="3">
    <source>
        <dbReference type="Proteomes" id="UP000000812"/>
    </source>
</evidence>
<gene>
    <name evidence="2" type="ordered locus">XF_1083</name>
</gene>